<proteinExistence type="predicted"/>
<dbReference type="Proteomes" id="UP000515202">
    <property type="component" value="Unplaced"/>
</dbReference>
<protein>
    <submittedName>
        <fullName evidence="2 3">Uncharacterized protein LOC105298734 isoform X1</fullName>
    </submittedName>
</protein>
<name>A0A6P6CYG3_PTEVA</name>
<organism evidence="1 3">
    <name type="scientific">Pteropus vampyrus</name>
    <name type="common">Large flying fox</name>
    <dbReference type="NCBI Taxonomy" id="132908"/>
    <lineage>
        <taxon>Eukaryota</taxon>
        <taxon>Metazoa</taxon>
        <taxon>Chordata</taxon>
        <taxon>Craniata</taxon>
        <taxon>Vertebrata</taxon>
        <taxon>Euteleostomi</taxon>
        <taxon>Mammalia</taxon>
        <taxon>Eutheria</taxon>
        <taxon>Laurasiatheria</taxon>
        <taxon>Chiroptera</taxon>
        <taxon>Yinpterochiroptera</taxon>
        <taxon>Pteropodoidea</taxon>
        <taxon>Pteropodidae</taxon>
        <taxon>Pteropodinae</taxon>
        <taxon>Pteropus</taxon>
    </lineage>
</organism>
<dbReference type="KEGG" id="pvp:105298734"/>
<evidence type="ECO:0000313" key="3">
    <source>
        <dbReference type="RefSeq" id="XP_023392363.1"/>
    </source>
</evidence>
<dbReference type="RefSeq" id="XP_023392362.1">
    <property type="nucleotide sequence ID" value="XM_023536594.1"/>
</dbReference>
<evidence type="ECO:0000313" key="1">
    <source>
        <dbReference type="Proteomes" id="UP000515202"/>
    </source>
</evidence>
<dbReference type="AlphaFoldDB" id="A0A6P6CYG3"/>
<accession>A0A6P6CYG3</accession>
<sequence>MLKTWEILRKCFKSSDGVRISRQLGREEARDGQLREPGRNRNLVYALKFLFARGLKWCWPLAVRLFEKKRVNCSTVRASHTSAKEYSTEGILHRSAGPRLHEALRLVRPGGEPAPLTGGARLQRPGGTVNGLCSGILGTRLVQCSSRLNGFAFRREAVLEDRTNA</sequence>
<gene>
    <name evidence="2 3" type="primary">LOC105298734</name>
</gene>
<reference evidence="2 3" key="1">
    <citation type="submission" date="2025-04" db="UniProtKB">
        <authorList>
            <consortium name="RefSeq"/>
        </authorList>
    </citation>
    <scope>IDENTIFICATION</scope>
    <source>
        <tissue evidence="2 3">Kidney</tissue>
    </source>
</reference>
<dbReference type="RefSeq" id="XP_023392363.1">
    <property type="nucleotide sequence ID" value="XM_023536595.1"/>
</dbReference>
<evidence type="ECO:0000313" key="2">
    <source>
        <dbReference type="RefSeq" id="XP_023392362.1"/>
    </source>
</evidence>
<keyword evidence="1" id="KW-1185">Reference proteome</keyword>
<dbReference type="GeneID" id="105298734"/>